<evidence type="ECO:0000313" key="2">
    <source>
        <dbReference type="EMBL" id="KAF5192554.1"/>
    </source>
</evidence>
<sequence length="118" mass="12319">MGKTEIDLRGVKEADEEKWRITLIGGQRTGCGCGGRGPAGGKSPPIVSPVVSVGVAVLGRRAMVNVKFPDCPPGFDLGQGPSKESQSKAFDPSTAPPVFVTVLSPNKFEALQNQAEPD</sequence>
<evidence type="ECO:0000256" key="1">
    <source>
        <dbReference type="SAM" id="MobiDB-lite"/>
    </source>
</evidence>
<keyword evidence="3" id="KW-1185">Reference proteome</keyword>
<organism evidence="2 3">
    <name type="scientific">Thalictrum thalictroides</name>
    <name type="common">Rue-anemone</name>
    <name type="synonym">Anemone thalictroides</name>
    <dbReference type="NCBI Taxonomy" id="46969"/>
    <lineage>
        <taxon>Eukaryota</taxon>
        <taxon>Viridiplantae</taxon>
        <taxon>Streptophyta</taxon>
        <taxon>Embryophyta</taxon>
        <taxon>Tracheophyta</taxon>
        <taxon>Spermatophyta</taxon>
        <taxon>Magnoliopsida</taxon>
        <taxon>Ranunculales</taxon>
        <taxon>Ranunculaceae</taxon>
        <taxon>Thalictroideae</taxon>
        <taxon>Thalictrum</taxon>
    </lineage>
</organism>
<dbReference type="EMBL" id="JABWDY010021183">
    <property type="protein sequence ID" value="KAF5192554.1"/>
    <property type="molecule type" value="Genomic_DNA"/>
</dbReference>
<gene>
    <name evidence="2" type="ORF">FRX31_017860</name>
</gene>
<proteinExistence type="predicted"/>
<dbReference type="Proteomes" id="UP000554482">
    <property type="component" value="Unassembled WGS sequence"/>
</dbReference>
<evidence type="ECO:0000313" key="3">
    <source>
        <dbReference type="Proteomes" id="UP000554482"/>
    </source>
</evidence>
<reference evidence="2 3" key="1">
    <citation type="submission" date="2020-06" db="EMBL/GenBank/DDBJ databases">
        <title>Transcriptomic and genomic resources for Thalictrum thalictroides and T. hernandezii: Facilitating candidate gene discovery in an emerging model plant lineage.</title>
        <authorList>
            <person name="Arias T."/>
            <person name="Riano-Pachon D.M."/>
            <person name="Di Stilio V.S."/>
        </authorList>
    </citation>
    <scope>NUCLEOTIDE SEQUENCE [LARGE SCALE GENOMIC DNA]</scope>
    <source>
        <strain evidence="3">cv. WT478/WT964</strain>
        <tissue evidence="2">Leaves</tissue>
    </source>
</reference>
<dbReference type="AlphaFoldDB" id="A0A7J6W5A5"/>
<feature type="region of interest" description="Disordered" evidence="1">
    <location>
        <begin position="75"/>
        <end position="96"/>
    </location>
</feature>
<accession>A0A7J6W5A5</accession>
<protein>
    <submittedName>
        <fullName evidence="2">Uncharacterized protein</fullName>
    </submittedName>
</protein>
<name>A0A7J6W5A5_THATH</name>
<comment type="caution">
    <text evidence="2">The sequence shown here is derived from an EMBL/GenBank/DDBJ whole genome shotgun (WGS) entry which is preliminary data.</text>
</comment>